<reference evidence="15" key="1">
    <citation type="journal article" date="2023" name="G3 (Bethesda)">
        <title>A reference genome for the long-term kleptoplast-retaining sea slug Elysia crispata morphotype clarki.</title>
        <authorList>
            <person name="Eastman K.E."/>
            <person name="Pendleton A.L."/>
            <person name="Shaikh M.A."/>
            <person name="Suttiyut T."/>
            <person name="Ogas R."/>
            <person name="Tomko P."/>
            <person name="Gavelis G."/>
            <person name="Widhalm J.R."/>
            <person name="Wisecaver J.H."/>
        </authorList>
    </citation>
    <scope>NUCLEOTIDE SEQUENCE</scope>
    <source>
        <strain evidence="15">ECLA1</strain>
    </source>
</reference>
<keyword evidence="11" id="KW-0443">Lipid metabolism</keyword>
<dbReference type="AlphaFoldDB" id="A0AAE0ZKY1"/>
<comment type="pathway">
    <text evidence="2">Glycerolipid metabolism; triacylglycerol biosynthesis.</text>
</comment>
<keyword evidence="12 14" id="KW-0472">Membrane</keyword>
<dbReference type="PANTHER" id="PTHR12317">
    <property type="entry name" value="DIACYLGLYCEROL O-ACYLTRANSFERASE"/>
    <property type="match status" value="1"/>
</dbReference>
<keyword evidence="6 14" id="KW-0808">Transferase</keyword>
<evidence type="ECO:0000256" key="12">
    <source>
        <dbReference type="ARBA" id="ARBA00023136"/>
    </source>
</evidence>
<comment type="similarity">
    <text evidence="4 14">Belongs to the diacylglycerol acyltransferase family.</text>
</comment>
<dbReference type="Proteomes" id="UP001283361">
    <property type="component" value="Unassembled WGS sequence"/>
</dbReference>
<evidence type="ECO:0000313" key="15">
    <source>
        <dbReference type="EMBL" id="KAK3771100.1"/>
    </source>
</evidence>
<accession>A0AAE0ZKY1</accession>
<evidence type="ECO:0000256" key="1">
    <source>
        <dbReference type="ARBA" id="ARBA00004477"/>
    </source>
</evidence>
<comment type="caution">
    <text evidence="14">Lacks conserved residue(s) required for the propagation of feature annotation.</text>
</comment>
<dbReference type="GO" id="GO:0006071">
    <property type="term" value="P:glycerol metabolic process"/>
    <property type="evidence" value="ECO:0007669"/>
    <property type="project" value="UniProtKB-KW"/>
</dbReference>
<dbReference type="EMBL" id="JAWDGP010003771">
    <property type="protein sequence ID" value="KAK3771100.1"/>
    <property type="molecule type" value="Genomic_DNA"/>
</dbReference>
<dbReference type="Pfam" id="PF03982">
    <property type="entry name" value="DAGAT"/>
    <property type="match status" value="1"/>
</dbReference>
<evidence type="ECO:0000256" key="6">
    <source>
        <dbReference type="ARBA" id="ARBA00022679"/>
    </source>
</evidence>
<keyword evidence="7 14" id="KW-0812">Transmembrane</keyword>
<gene>
    <name evidence="15" type="ORF">RRG08_034118</name>
</gene>
<comment type="pathway">
    <text evidence="3">Lipid metabolism.</text>
</comment>
<keyword evidence="5" id="KW-0444">Lipid biosynthesis</keyword>
<evidence type="ECO:0000256" key="13">
    <source>
        <dbReference type="ARBA" id="ARBA00023315"/>
    </source>
</evidence>
<proteinExistence type="inferred from homology"/>
<keyword evidence="16" id="KW-1185">Reference proteome</keyword>
<sequence length="339" mass="38830">MSLFGLELVPLNLPLEKRLQTLGVLHFTYLFLFFGLGTLFLFLYLLFFTSYYLIPLAYYVWYRYDRSISEQGGRRSNWVRRWRIFKWAAEYFPVELVKTCDLNPNKNYILACHPHGIMCQSHFVNFASEATGFSNKFPGIKSYLTALSSSFSYPLFREYFMLSGSIQASGASIDWVLTKEGTGNAVALIVGGAKEALDARPGNHRLKLKDRRGFCKRALLHGASLVPVYAFGENDLYSQAANPEGSKVRKFQNFLTCILGFSPPMFYGRGFFNYTFGLLPYQKPVYTVVGSALDVVKAEDPSQEQIDFLHNKYCQALIDLFETHKLKYGLRESDHLTFY</sequence>
<organism evidence="15 16">
    <name type="scientific">Elysia crispata</name>
    <name type="common">lettuce slug</name>
    <dbReference type="NCBI Taxonomy" id="231223"/>
    <lineage>
        <taxon>Eukaryota</taxon>
        <taxon>Metazoa</taxon>
        <taxon>Spiralia</taxon>
        <taxon>Lophotrochozoa</taxon>
        <taxon>Mollusca</taxon>
        <taxon>Gastropoda</taxon>
        <taxon>Heterobranchia</taxon>
        <taxon>Euthyneura</taxon>
        <taxon>Panpulmonata</taxon>
        <taxon>Sacoglossa</taxon>
        <taxon>Placobranchoidea</taxon>
        <taxon>Plakobranchidae</taxon>
        <taxon>Elysia</taxon>
    </lineage>
</organism>
<evidence type="ECO:0000256" key="4">
    <source>
        <dbReference type="ARBA" id="ARBA00005420"/>
    </source>
</evidence>
<dbReference type="PANTHER" id="PTHR12317:SF0">
    <property type="entry name" value="ACYLTRANSFERASE"/>
    <property type="match status" value="1"/>
</dbReference>
<keyword evidence="10 14" id="KW-1133">Transmembrane helix</keyword>
<protein>
    <recommendedName>
        <fullName evidence="14">Acyltransferase</fullName>
        <ecNumber evidence="14">2.3.1.-</ecNumber>
    </recommendedName>
</protein>
<dbReference type="CDD" id="cd07987">
    <property type="entry name" value="LPLAT_MGAT-like"/>
    <property type="match status" value="1"/>
</dbReference>
<dbReference type="GO" id="GO:0004144">
    <property type="term" value="F:diacylglycerol O-acyltransferase activity"/>
    <property type="evidence" value="ECO:0007669"/>
    <property type="project" value="TreeGrafter"/>
</dbReference>
<evidence type="ECO:0000256" key="2">
    <source>
        <dbReference type="ARBA" id="ARBA00004771"/>
    </source>
</evidence>
<comment type="subcellular location">
    <subcellularLocation>
        <location evidence="1 14">Endoplasmic reticulum membrane</location>
        <topology evidence="1 14">Multi-pass membrane protein</topology>
    </subcellularLocation>
</comment>
<evidence type="ECO:0000256" key="9">
    <source>
        <dbReference type="ARBA" id="ARBA00022824"/>
    </source>
</evidence>
<keyword evidence="9 14" id="KW-0256">Endoplasmic reticulum</keyword>
<dbReference type="GO" id="GO:0019432">
    <property type="term" value="P:triglyceride biosynthetic process"/>
    <property type="evidence" value="ECO:0007669"/>
    <property type="project" value="TreeGrafter"/>
</dbReference>
<evidence type="ECO:0000313" key="16">
    <source>
        <dbReference type="Proteomes" id="UP001283361"/>
    </source>
</evidence>
<evidence type="ECO:0000256" key="14">
    <source>
        <dbReference type="RuleBase" id="RU367023"/>
    </source>
</evidence>
<name>A0AAE0ZKY1_9GAST</name>
<dbReference type="GO" id="GO:0005789">
    <property type="term" value="C:endoplasmic reticulum membrane"/>
    <property type="evidence" value="ECO:0007669"/>
    <property type="project" value="UniProtKB-SubCell"/>
</dbReference>
<evidence type="ECO:0000256" key="11">
    <source>
        <dbReference type="ARBA" id="ARBA00023098"/>
    </source>
</evidence>
<feature type="transmembrane region" description="Helical" evidence="14">
    <location>
        <begin position="27"/>
        <end position="54"/>
    </location>
</feature>
<keyword evidence="13" id="KW-0012">Acyltransferase</keyword>
<evidence type="ECO:0000256" key="10">
    <source>
        <dbReference type="ARBA" id="ARBA00022989"/>
    </source>
</evidence>
<keyword evidence="8" id="KW-0319">Glycerol metabolism</keyword>
<evidence type="ECO:0000256" key="5">
    <source>
        <dbReference type="ARBA" id="ARBA00022516"/>
    </source>
</evidence>
<comment type="caution">
    <text evidence="15">The sequence shown here is derived from an EMBL/GenBank/DDBJ whole genome shotgun (WGS) entry which is preliminary data.</text>
</comment>
<evidence type="ECO:0000256" key="8">
    <source>
        <dbReference type="ARBA" id="ARBA00022798"/>
    </source>
</evidence>
<dbReference type="EC" id="2.3.1.-" evidence="14"/>
<evidence type="ECO:0000256" key="7">
    <source>
        <dbReference type="ARBA" id="ARBA00022692"/>
    </source>
</evidence>
<dbReference type="InterPro" id="IPR007130">
    <property type="entry name" value="DAGAT"/>
</dbReference>
<evidence type="ECO:0000256" key="3">
    <source>
        <dbReference type="ARBA" id="ARBA00005189"/>
    </source>
</evidence>